<protein>
    <recommendedName>
        <fullName evidence="3">B box-type domain-containing protein</fullName>
    </recommendedName>
</protein>
<evidence type="ECO:0008006" key="3">
    <source>
        <dbReference type="Google" id="ProtNLM"/>
    </source>
</evidence>
<evidence type="ECO:0000313" key="2">
    <source>
        <dbReference type="EMBL" id="PAN04476.1"/>
    </source>
</evidence>
<dbReference type="Gramene" id="PAN04476">
    <property type="protein sequence ID" value="PAN04476"/>
    <property type="gene ID" value="PAHAL_1G070300"/>
</dbReference>
<evidence type="ECO:0000256" key="1">
    <source>
        <dbReference type="SAM" id="MobiDB-lite"/>
    </source>
</evidence>
<gene>
    <name evidence="2" type="ORF">PAHAL_1G070300</name>
</gene>
<sequence>MTGLKKMSLLDAQRAAPAWLRRLLETDSFFEPCPEHPAAWRSTRSAGCCNFFCTTCAGRALCSRCLGDHAGHETIQIRKSSSHCLVKVEDLDHLLNVSQVQTYVINGEPAVFLDKRTISGKGKPGVTRCEECSRGLHDAGCLFCSLGCKAKGIEDRLDFSISFAVDPRSDSSGEESESASDEEDSSRPTKSQKI</sequence>
<organism evidence="2">
    <name type="scientific">Panicum hallii</name>
    <dbReference type="NCBI Taxonomy" id="206008"/>
    <lineage>
        <taxon>Eukaryota</taxon>
        <taxon>Viridiplantae</taxon>
        <taxon>Streptophyta</taxon>
        <taxon>Embryophyta</taxon>
        <taxon>Tracheophyta</taxon>
        <taxon>Spermatophyta</taxon>
        <taxon>Magnoliopsida</taxon>
        <taxon>Liliopsida</taxon>
        <taxon>Poales</taxon>
        <taxon>Poaceae</taxon>
        <taxon>PACMAD clade</taxon>
        <taxon>Panicoideae</taxon>
        <taxon>Panicodae</taxon>
        <taxon>Paniceae</taxon>
        <taxon>Panicinae</taxon>
        <taxon>Panicum</taxon>
        <taxon>Panicum sect. Panicum</taxon>
    </lineage>
</organism>
<dbReference type="Pfam" id="PF04640">
    <property type="entry name" value="PLATZ"/>
    <property type="match status" value="1"/>
</dbReference>
<dbReference type="Proteomes" id="UP000243499">
    <property type="component" value="Chromosome 1"/>
</dbReference>
<feature type="compositionally biased region" description="Acidic residues" evidence="1">
    <location>
        <begin position="172"/>
        <end position="184"/>
    </location>
</feature>
<dbReference type="EMBL" id="CM008046">
    <property type="protein sequence ID" value="PAN04476.1"/>
    <property type="molecule type" value="Genomic_DNA"/>
</dbReference>
<proteinExistence type="predicted"/>
<dbReference type="InterPro" id="IPR006734">
    <property type="entry name" value="PLATZ"/>
</dbReference>
<dbReference type="AlphaFoldDB" id="A0A2S3GLZ9"/>
<accession>A0A2S3GLZ9</accession>
<feature type="region of interest" description="Disordered" evidence="1">
    <location>
        <begin position="165"/>
        <end position="194"/>
    </location>
</feature>
<name>A0A2S3GLZ9_9POAL</name>
<dbReference type="PANTHER" id="PTHR31065">
    <property type="entry name" value="PLATZ TRANSCRIPTION FACTOR FAMILY PROTEIN"/>
    <property type="match status" value="1"/>
</dbReference>
<reference evidence="2" key="1">
    <citation type="submission" date="2018-04" db="EMBL/GenBank/DDBJ databases">
        <title>WGS assembly of Panicum hallii.</title>
        <authorList>
            <person name="Lovell J."/>
            <person name="Jenkins J."/>
            <person name="Lowry D."/>
            <person name="Mamidi S."/>
            <person name="Sreedasyam A."/>
            <person name="Weng X."/>
            <person name="Barry K."/>
            <person name="Bonette J."/>
            <person name="Campitelli B."/>
            <person name="Daum C."/>
            <person name="Gordon S."/>
            <person name="Gould B."/>
            <person name="Lipzen A."/>
            <person name="Macqueen A."/>
            <person name="Palacio-Mejia J."/>
            <person name="Plott C."/>
            <person name="Shakirov E."/>
            <person name="Shu S."/>
            <person name="Yoshinaga Y."/>
            <person name="Zane M."/>
            <person name="Rokhsar D."/>
            <person name="Grimwood J."/>
            <person name="Schmutz J."/>
            <person name="Juenger T."/>
        </authorList>
    </citation>
    <scope>NUCLEOTIDE SEQUENCE [LARGE SCALE GENOMIC DNA]</scope>
    <source>
        <strain evidence="2">FIL2</strain>
    </source>
</reference>
<dbReference type="PANTHER" id="PTHR31065:SF49">
    <property type="entry name" value="PLATZ TRANSCRIPTION FACTOR FAMILY PROTEIN"/>
    <property type="match status" value="1"/>
</dbReference>